<dbReference type="AlphaFoldDB" id="A0A6A0BET4"/>
<feature type="transmembrane region" description="Helical" evidence="6">
    <location>
        <begin position="80"/>
        <end position="100"/>
    </location>
</feature>
<protein>
    <submittedName>
        <fullName evidence="7">Sugar ABC transporter permease</fullName>
    </submittedName>
</protein>
<dbReference type="InterPro" id="IPR001851">
    <property type="entry name" value="ABC_transp_permease"/>
</dbReference>
<evidence type="ECO:0000256" key="6">
    <source>
        <dbReference type="SAM" id="Phobius"/>
    </source>
</evidence>
<dbReference type="EMBL" id="BLLI01000020">
    <property type="protein sequence ID" value="GFH42347.1"/>
    <property type="molecule type" value="Genomic_DNA"/>
</dbReference>
<dbReference type="GO" id="GO:0005886">
    <property type="term" value="C:plasma membrane"/>
    <property type="evidence" value="ECO:0007669"/>
    <property type="project" value="UniProtKB-SubCell"/>
</dbReference>
<evidence type="ECO:0000256" key="3">
    <source>
        <dbReference type="ARBA" id="ARBA00022692"/>
    </source>
</evidence>
<keyword evidence="8" id="KW-1185">Reference proteome</keyword>
<accession>A0A6A0BET4</accession>
<feature type="transmembrane region" description="Helical" evidence="6">
    <location>
        <begin position="106"/>
        <end position="127"/>
    </location>
</feature>
<dbReference type="GO" id="GO:0022857">
    <property type="term" value="F:transmembrane transporter activity"/>
    <property type="evidence" value="ECO:0007669"/>
    <property type="project" value="InterPro"/>
</dbReference>
<feature type="transmembrane region" description="Helical" evidence="6">
    <location>
        <begin position="12"/>
        <end position="35"/>
    </location>
</feature>
<feature type="transmembrane region" description="Helical" evidence="6">
    <location>
        <begin position="322"/>
        <end position="340"/>
    </location>
</feature>
<keyword evidence="4 6" id="KW-1133">Transmembrane helix</keyword>
<sequence length="359" mass="38244">MKNLNIRKGLIPIIAVLAGFVLGAIIMLAFGYNPIWGYEDLLTQAFGNAKSIGEIFRSMGPLVLTALSFAVAMRAGMFNIGMSGQALAGWIMSAWFALSYPDLSRVIMMPLLLIIGAFSGALIAALSGVLKAFLGTSEVIVTIMMNYIVLFVSTHMAHHIFPKKLMTSQDSTMAIGDNASFRLDFLSKLTNNSRINIGIFIAIIATIIVAILLKRTTLGFEIRAVGLNPNASEYAGISAKRTIITSMVISGGLAGLAGVVDGLGTFQNFFVQSTNMSIGFDGMAVALLGENSPVGILFAALLFSILKIGAPGMNVTGIPPEIVNVVIASIIFFVGIKFVIEKILPTLPKKESKKEEVNS</sequence>
<evidence type="ECO:0000256" key="2">
    <source>
        <dbReference type="ARBA" id="ARBA00022475"/>
    </source>
</evidence>
<keyword evidence="5 6" id="KW-0472">Membrane</keyword>
<evidence type="ECO:0000313" key="7">
    <source>
        <dbReference type="EMBL" id="GFH42347.1"/>
    </source>
</evidence>
<evidence type="ECO:0000256" key="4">
    <source>
        <dbReference type="ARBA" id="ARBA00022989"/>
    </source>
</evidence>
<dbReference type="Proteomes" id="UP000480303">
    <property type="component" value="Unassembled WGS sequence"/>
</dbReference>
<comment type="subcellular location">
    <subcellularLocation>
        <location evidence="1">Cell membrane</location>
        <topology evidence="1">Multi-pass membrane protein</topology>
    </subcellularLocation>
</comment>
<dbReference type="PANTHER" id="PTHR47089">
    <property type="entry name" value="ABC TRANSPORTER, PERMEASE PROTEIN"/>
    <property type="match status" value="1"/>
</dbReference>
<dbReference type="CDD" id="cd06580">
    <property type="entry name" value="TM_PBP1_transp_TpRbsC_like"/>
    <property type="match status" value="1"/>
</dbReference>
<feature type="transmembrane region" description="Helical" evidence="6">
    <location>
        <begin position="195"/>
        <end position="213"/>
    </location>
</feature>
<reference evidence="7 8" key="1">
    <citation type="submission" date="2020-02" db="EMBL/GenBank/DDBJ databases">
        <title>Draft genome sequence of Lactococcus sp. Hs30E4-3.</title>
        <authorList>
            <person name="Noda S."/>
            <person name="Yuki M."/>
            <person name="Ohkuma M."/>
        </authorList>
    </citation>
    <scope>NUCLEOTIDE SEQUENCE [LARGE SCALE GENOMIC DNA]</scope>
    <source>
        <strain evidence="7 8">Hs30E4-3</strain>
    </source>
</reference>
<evidence type="ECO:0000256" key="1">
    <source>
        <dbReference type="ARBA" id="ARBA00004651"/>
    </source>
</evidence>
<dbReference type="Pfam" id="PF02653">
    <property type="entry name" value="BPD_transp_2"/>
    <property type="match status" value="1"/>
</dbReference>
<keyword evidence="3 6" id="KW-0812">Transmembrane</keyword>
<proteinExistence type="predicted"/>
<dbReference type="RefSeq" id="WP_172208339.1">
    <property type="nucleotide sequence ID" value="NZ_BLLI01000020.1"/>
</dbReference>
<name>A0A6A0BET4_9LACT</name>
<feature type="transmembrane region" description="Helical" evidence="6">
    <location>
        <begin position="139"/>
        <end position="161"/>
    </location>
</feature>
<feature type="transmembrane region" description="Helical" evidence="6">
    <location>
        <begin position="293"/>
        <end position="310"/>
    </location>
</feature>
<comment type="caution">
    <text evidence="7">The sequence shown here is derived from an EMBL/GenBank/DDBJ whole genome shotgun (WGS) entry which is preliminary data.</text>
</comment>
<keyword evidence="2" id="KW-1003">Cell membrane</keyword>
<feature type="transmembrane region" description="Helical" evidence="6">
    <location>
        <begin position="55"/>
        <end position="73"/>
    </location>
</feature>
<evidence type="ECO:0000256" key="5">
    <source>
        <dbReference type="ARBA" id="ARBA00023136"/>
    </source>
</evidence>
<dbReference type="PANTHER" id="PTHR47089:SF1">
    <property type="entry name" value="GUANOSINE ABC TRANSPORTER PERMEASE PROTEIN NUPP"/>
    <property type="match status" value="1"/>
</dbReference>
<organism evidence="7 8">
    <name type="scientific">Pseudolactococcus hodotermopsidis</name>
    <dbReference type="NCBI Taxonomy" id="2709157"/>
    <lineage>
        <taxon>Bacteria</taxon>
        <taxon>Bacillati</taxon>
        <taxon>Bacillota</taxon>
        <taxon>Bacilli</taxon>
        <taxon>Lactobacillales</taxon>
        <taxon>Streptococcaceae</taxon>
        <taxon>Pseudolactococcus</taxon>
    </lineage>
</organism>
<gene>
    <name evidence="7" type="primary">yngF</name>
    <name evidence="7" type="ORF">Hs30E_08980</name>
</gene>
<evidence type="ECO:0000313" key="8">
    <source>
        <dbReference type="Proteomes" id="UP000480303"/>
    </source>
</evidence>